<evidence type="ECO:0000313" key="3">
    <source>
        <dbReference type="Proteomes" id="UP000468943"/>
    </source>
</evidence>
<name>A0A6I4SKJ8_9SPHN</name>
<proteinExistence type="predicted"/>
<sequence>MTQNEAPTRRNPATKALVSAAIGGVIGFLMVSAIIKWTKAAQLGDSHLILAGVGGVYFLIGLIVGLGTIMPKAGAQLLNVEDRGELVEQRSGLLSSSLVNVLIGVMLIVLANSGKDGLVPPLIALTTVALTIIVGFVVTWSSWKHYDELMRQVSWEASTIGFGLVTITVLVWGSLTINGMAPPFDAFLMIALVMGMMMLGAFLAAGLRGMLNPR</sequence>
<feature type="transmembrane region" description="Helical" evidence="1">
    <location>
        <begin position="155"/>
        <end position="175"/>
    </location>
</feature>
<keyword evidence="3" id="KW-1185">Reference proteome</keyword>
<dbReference type="AlphaFoldDB" id="A0A6I4SKJ8"/>
<keyword evidence="1" id="KW-0812">Transmembrane</keyword>
<keyword evidence="1" id="KW-1133">Transmembrane helix</keyword>
<protein>
    <submittedName>
        <fullName evidence="2">Uncharacterized protein</fullName>
    </submittedName>
</protein>
<dbReference type="Proteomes" id="UP000468943">
    <property type="component" value="Unassembled WGS sequence"/>
</dbReference>
<gene>
    <name evidence="2" type="ORF">GRI36_05900</name>
</gene>
<feature type="transmembrane region" description="Helical" evidence="1">
    <location>
        <begin position="187"/>
        <end position="207"/>
    </location>
</feature>
<keyword evidence="1" id="KW-0472">Membrane</keyword>
<dbReference type="RefSeq" id="WP_160597615.1">
    <property type="nucleotide sequence ID" value="NZ_WTYS01000001.1"/>
</dbReference>
<evidence type="ECO:0000313" key="2">
    <source>
        <dbReference type="EMBL" id="MXO56411.1"/>
    </source>
</evidence>
<comment type="caution">
    <text evidence="2">The sequence shown here is derived from an EMBL/GenBank/DDBJ whole genome shotgun (WGS) entry which is preliminary data.</text>
</comment>
<dbReference type="EMBL" id="WTYS01000001">
    <property type="protein sequence ID" value="MXO56411.1"/>
    <property type="molecule type" value="Genomic_DNA"/>
</dbReference>
<feature type="transmembrane region" description="Helical" evidence="1">
    <location>
        <begin position="91"/>
        <end position="110"/>
    </location>
</feature>
<accession>A0A6I4SKJ8</accession>
<evidence type="ECO:0000256" key="1">
    <source>
        <dbReference type="SAM" id="Phobius"/>
    </source>
</evidence>
<feature type="transmembrane region" description="Helical" evidence="1">
    <location>
        <begin position="47"/>
        <end position="70"/>
    </location>
</feature>
<feature type="transmembrane region" description="Helical" evidence="1">
    <location>
        <begin position="122"/>
        <end position="143"/>
    </location>
</feature>
<reference evidence="2 3" key="1">
    <citation type="submission" date="2019-12" db="EMBL/GenBank/DDBJ databases">
        <title>Genomic-based taxomic classification of the family Erythrobacteraceae.</title>
        <authorList>
            <person name="Xu L."/>
        </authorList>
    </citation>
    <scope>NUCLEOTIDE SEQUENCE [LARGE SCALE GENOMIC DNA]</scope>
    <source>
        <strain evidence="2 3">JCM 17802</strain>
    </source>
</reference>
<organism evidence="2 3">
    <name type="scientific">Pontixanthobacter gangjinensis</name>
    <dbReference type="NCBI Taxonomy" id="1028742"/>
    <lineage>
        <taxon>Bacteria</taxon>
        <taxon>Pseudomonadati</taxon>
        <taxon>Pseudomonadota</taxon>
        <taxon>Alphaproteobacteria</taxon>
        <taxon>Sphingomonadales</taxon>
        <taxon>Erythrobacteraceae</taxon>
        <taxon>Pontixanthobacter</taxon>
    </lineage>
</organism>
<feature type="transmembrane region" description="Helical" evidence="1">
    <location>
        <begin position="16"/>
        <end position="35"/>
    </location>
</feature>
<dbReference type="OrthoDB" id="7391593at2"/>